<dbReference type="EMBL" id="CAJNOB010000012">
    <property type="protein sequence ID" value="CAF0696179.1"/>
    <property type="molecule type" value="Genomic_DNA"/>
</dbReference>
<protein>
    <submittedName>
        <fullName evidence="3">Glycosyltransferase, GT2 family</fullName>
    </submittedName>
</protein>
<feature type="transmembrane region" description="Helical" evidence="1">
    <location>
        <begin position="579"/>
        <end position="599"/>
    </location>
</feature>
<sequence>MELARIYTQSKFFFEGNRKFWIQGVSYGPFQPRDPQGSPFPTPQEVQRDFTLMREAGINTVRLYEIPPLWFVEQASQVGLRLFLTLPWTQRVRFLEDRRLVQDIRRRLATVVRTFRGHPAVAGYFIDNELPADLCRWYGPKRIEAFLDSLVQTVKEIDPGALTSYANFPPTEYLLPGSVDFYSYNVYLHERKALGNYLARLQNLVGEKPLVLSEFGMDTQRHSEEAQAVYLREQWEEILSRGLAGGIVFCWTDEWYTDGVAIKDWSFGIVREDRSPKKGYSVLQELWARSPQALWQRFPLRPFPRVTVAICTYNGAATLAECLRSVSCLSYPDYEVIVVDDGSTDATQAILAQFPSIRNIRQANLGLSAARNRAIGEASGEIIAFTDSDCMADPDWLYYLVTTLLQGPFAGVGGPNLSPPARTWVEATVGKAPGSPSHVLISDQEAEHVPGCNMAFFKKVLLELGGWDPQFRIAGDDVDLCWRLREKGYRIGFAPAAIVWHHRRCTVGAYLRQQKGYGQAEALLRFKHLHYFGPTGSALWKGRVYTQVRLFPLWKRPTIYHGVFGSGFFQLLYPPQESGWGNLFGSFEWIFFGLVILLCSTVWPELRIVPPFLFAPTLLWALGYMSRADLEECFDGIHCRLLLFLLVLLQPVVRGWARYRTWFQGKRTPRSVLRVHHEPKDLGKGPTKELSFWSEKGIDRITLLSHLEDRLRKEGWSYCLDTGWTHWDIHIFASRWWGLRIRTLTEIYPHGKRLTRVANELVPSPLCWILALGSCFGLGALAASQGTLPWPLGWGVALGLLLSLWYLHGNSVRSRVADLIRQAARDCGLTPVQPPVGQTRSR</sequence>
<dbReference type="InterPro" id="IPR050834">
    <property type="entry name" value="Glycosyltransf_2"/>
</dbReference>
<dbReference type="InterPro" id="IPR029044">
    <property type="entry name" value="Nucleotide-diphossugar_trans"/>
</dbReference>
<dbReference type="SUPFAM" id="SSF51445">
    <property type="entry name" value="(Trans)glycosidases"/>
    <property type="match status" value="1"/>
</dbReference>
<accession>A0A8J2FSG8</accession>
<dbReference type="Gene3D" id="3.20.20.80">
    <property type="entry name" value="Glycosidases"/>
    <property type="match status" value="1"/>
</dbReference>
<evidence type="ECO:0000256" key="1">
    <source>
        <dbReference type="SAM" id="Phobius"/>
    </source>
</evidence>
<keyword evidence="1" id="KW-1133">Transmembrane helix</keyword>
<comment type="caution">
    <text evidence="3">The sequence shown here is derived from an EMBL/GenBank/DDBJ whole genome shotgun (WGS) entry which is preliminary data.</text>
</comment>
<keyword evidence="1" id="KW-0812">Transmembrane</keyword>
<feature type="transmembrane region" description="Helical" evidence="1">
    <location>
        <begin position="788"/>
        <end position="807"/>
    </location>
</feature>
<reference evidence="3" key="1">
    <citation type="submission" date="2021-02" db="EMBL/GenBank/DDBJ databases">
        <authorList>
            <person name="Cremers G."/>
            <person name="Picone N."/>
        </authorList>
    </citation>
    <scope>NUCLEOTIDE SEQUENCE</scope>
    <source>
        <strain evidence="3">PQ17</strain>
    </source>
</reference>
<evidence type="ECO:0000313" key="4">
    <source>
        <dbReference type="Proteomes" id="UP000663859"/>
    </source>
</evidence>
<name>A0A8J2FSG8_9BACT</name>
<feature type="transmembrane region" description="Helical" evidence="1">
    <location>
        <begin position="761"/>
        <end position="782"/>
    </location>
</feature>
<dbReference type="Proteomes" id="UP000663859">
    <property type="component" value="Unassembled WGS sequence"/>
</dbReference>
<dbReference type="PANTHER" id="PTHR43685">
    <property type="entry name" value="GLYCOSYLTRANSFERASE"/>
    <property type="match status" value="1"/>
</dbReference>
<dbReference type="RefSeq" id="WP_174581963.1">
    <property type="nucleotide sequence ID" value="NZ_CAJNOB010000012.1"/>
</dbReference>
<feature type="transmembrane region" description="Helical" evidence="1">
    <location>
        <begin position="637"/>
        <end position="657"/>
    </location>
</feature>
<evidence type="ECO:0000259" key="2">
    <source>
        <dbReference type="Pfam" id="PF00535"/>
    </source>
</evidence>
<gene>
    <name evidence="3" type="ORF">MPNT_20141</name>
</gene>
<dbReference type="InterPro" id="IPR001173">
    <property type="entry name" value="Glyco_trans_2-like"/>
</dbReference>
<feature type="domain" description="Glycosyltransferase 2-like" evidence="2">
    <location>
        <begin position="307"/>
        <end position="461"/>
    </location>
</feature>
<dbReference type="PANTHER" id="PTHR43685:SF3">
    <property type="entry name" value="SLR2126 PROTEIN"/>
    <property type="match status" value="1"/>
</dbReference>
<keyword evidence="4" id="KW-1185">Reference proteome</keyword>
<dbReference type="Gene3D" id="3.90.550.10">
    <property type="entry name" value="Spore Coat Polysaccharide Biosynthesis Protein SpsA, Chain A"/>
    <property type="match status" value="1"/>
</dbReference>
<evidence type="ECO:0000313" key="3">
    <source>
        <dbReference type="EMBL" id="CAF0696179.1"/>
    </source>
</evidence>
<dbReference type="SUPFAM" id="SSF53448">
    <property type="entry name" value="Nucleotide-diphospho-sugar transferases"/>
    <property type="match status" value="1"/>
</dbReference>
<feature type="transmembrane region" description="Helical" evidence="1">
    <location>
        <begin position="606"/>
        <end position="625"/>
    </location>
</feature>
<organism evidence="3 4">
    <name type="scientific">Candidatus Methylacidithermus pantelleriae</name>
    <dbReference type="NCBI Taxonomy" id="2744239"/>
    <lineage>
        <taxon>Bacteria</taxon>
        <taxon>Pseudomonadati</taxon>
        <taxon>Verrucomicrobiota</taxon>
        <taxon>Methylacidiphilae</taxon>
        <taxon>Methylacidiphilales</taxon>
        <taxon>Methylacidiphilaceae</taxon>
        <taxon>Candidatus Methylacidithermus</taxon>
    </lineage>
</organism>
<dbReference type="Pfam" id="PF00535">
    <property type="entry name" value="Glycos_transf_2"/>
    <property type="match status" value="1"/>
</dbReference>
<dbReference type="InterPro" id="IPR017853">
    <property type="entry name" value="GH"/>
</dbReference>
<dbReference type="AlphaFoldDB" id="A0A8J2FSG8"/>
<proteinExistence type="predicted"/>
<keyword evidence="1" id="KW-0472">Membrane</keyword>